<keyword evidence="8" id="KW-0675">Receptor</keyword>
<dbReference type="Gene3D" id="2.60.40.10">
    <property type="entry name" value="Immunoglobulins"/>
    <property type="match status" value="1"/>
</dbReference>
<organism evidence="12 13">
    <name type="scientific">Poecilia latipinna</name>
    <name type="common">sailfin molly</name>
    <dbReference type="NCBI Taxonomy" id="48699"/>
    <lineage>
        <taxon>Eukaryota</taxon>
        <taxon>Metazoa</taxon>
        <taxon>Chordata</taxon>
        <taxon>Craniata</taxon>
        <taxon>Vertebrata</taxon>
        <taxon>Euteleostomi</taxon>
        <taxon>Actinopterygii</taxon>
        <taxon>Neopterygii</taxon>
        <taxon>Teleostei</taxon>
        <taxon>Neoteleostei</taxon>
        <taxon>Acanthomorphata</taxon>
        <taxon>Ovalentaria</taxon>
        <taxon>Atherinomorphae</taxon>
        <taxon>Cyprinodontiformes</taxon>
        <taxon>Poeciliidae</taxon>
        <taxon>Poeciliinae</taxon>
        <taxon>Poecilia</taxon>
    </lineage>
</organism>
<evidence type="ECO:0000313" key="13">
    <source>
        <dbReference type="Proteomes" id="UP000261500"/>
    </source>
</evidence>
<dbReference type="Ensembl" id="ENSPLAT00000000218.1">
    <property type="protein sequence ID" value="ENSPLAP00000025680.1"/>
    <property type="gene ID" value="ENSPLAG00000012888.1"/>
</dbReference>
<keyword evidence="5" id="KW-1133">Transmembrane helix</keyword>
<dbReference type="GO" id="GO:0007166">
    <property type="term" value="P:cell surface receptor signaling pathway"/>
    <property type="evidence" value="ECO:0007669"/>
    <property type="project" value="TreeGrafter"/>
</dbReference>
<keyword evidence="4" id="KW-0732">Signal</keyword>
<evidence type="ECO:0000256" key="7">
    <source>
        <dbReference type="ARBA" id="ARBA00023157"/>
    </source>
</evidence>
<keyword evidence="10" id="KW-0393">Immunoglobulin domain</keyword>
<evidence type="ECO:0000256" key="8">
    <source>
        <dbReference type="ARBA" id="ARBA00023170"/>
    </source>
</evidence>
<feature type="domain" description="Ig-like" evidence="11">
    <location>
        <begin position="50"/>
        <end position="144"/>
    </location>
</feature>
<dbReference type="GO" id="GO:0042130">
    <property type="term" value="P:negative regulation of T cell proliferation"/>
    <property type="evidence" value="ECO:0007669"/>
    <property type="project" value="TreeGrafter"/>
</dbReference>
<evidence type="ECO:0000256" key="9">
    <source>
        <dbReference type="ARBA" id="ARBA00023180"/>
    </source>
</evidence>
<evidence type="ECO:0000256" key="5">
    <source>
        <dbReference type="ARBA" id="ARBA00022989"/>
    </source>
</evidence>
<evidence type="ECO:0000256" key="10">
    <source>
        <dbReference type="ARBA" id="ARBA00023319"/>
    </source>
</evidence>
<keyword evidence="13" id="KW-1185">Reference proteome</keyword>
<dbReference type="GO" id="GO:0009897">
    <property type="term" value="C:external side of plasma membrane"/>
    <property type="evidence" value="ECO:0007669"/>
    <property type="project" value="TreeGrafter"/>
</dbReference>
<dbReference type="AlphaFoldDB" id="A0A3B3VIT3"/>
<evidence type="ECO:0000256" key="1">
    <source>
        <dbReference type="ARBA" id="ARBA00004251"/>
    </source>
</evidence>
<name>A0A3B3VIT3_9TELE</name>
<dbReference type="Pfam" id="PF07686">
    <property type="entry name" value="V-set"/>
    <property type="match status" value="1"/>
</dbReference>
<dbReference type="InterPro" id="IPR013106">
    <property type="entry name" value="Ig_V-set"/>
</dbReference>
<keyword evidence="3" id="KW-0812">Transmembrane</keyword>
<dbReference type="PANTHER" id="PTHR25466:SF14">
    <property type="entry name" value="BUTYROPHILIN SUBFAMILY 2 MEMBER A2-LIKE-RELATED"/>
    <property type="match status" value="1"/>
</dbReference>
<keyword evidence="9" id="KW-0325">Glycoprotein</keyword>
<reference evidence="12" key="2">
    <citation type="submission" date="2025-09" db="UniProtKB">
        <authorList>
            <consortium name="Ensembl"/>
        </authorList>
    </citation>
    <scope>IDENTIFICATION</scope>
</reference>
<evidence type="ECO:0000259" key="11">
    <source>
        <dbReference type="PROSITE" id="PS50835"/>
    </source>
</evidence>
<keyword evidence="2" id="KW-1003">Cell membrane</keyword>
<dbReference type="InterPro" id="IPR013783">
    <property type="entry name" value="Ig-like_fold"/>
</dbReference>
<dbReference type="InterPro" id="IPR036179">
    <property type="entry name" value="Ig-like_dom_sf"/>
</dbReference>
<dbReference type="GO" id="GO:0042102">
    <property type="term" value="P:positive regulation of T cell proliferation"/>
    <property type="evidence" value="ECO:0007669"/>
    <property type="project" value="TreeGrafter"/>
</dbReference>
<dbReference type="InterPro" id="IPR007110">
    <property type="entry name" value="Ig-like_dom"/>
</dbReference>
<evidence type="ECO:0000256" key="2">
    <source>
        <dbReference type="ARBA" id="ARBA00022475"/>
    </source>
</evidence>
<dbReference type="InterPro" id="IPR051713">
    <property type="entry name" value="T-cell_Activation_Regulation"/>
</dbReference>
<proteinExistence type="predicted"/>
<evidence type="ECO:0000256" key="3">
    <source>
        <dbReference type="ARBA" id="ARBA00022692"/>
    </source>
</evidence>
<sequence>VLLPGHVLRTAAVCLFVILLKDDLLLTTMIILSSVVLSVQHQIKVDSDVESVLLPCRTTENLPGDVRVEWIKSPDKKAHVYENGSDQPGEQSQIYRTRTKMDEEPLRTGDLSLTLRRPTDEDSEIYTCKVSSRNGDVLMKKQKTHLCQYYQTAAEKLCVWHTLLRAGPMHKQTKQPLRTAKGPLQKTVFVCF</sequence>
<dbReference type="GeneTree" id="ENSGT00940000175195"/>
<protein>
    <recommendedName>
        <fullName evidence="11">Ig-like domain-containing protein</fullName>
    </recommendedName>
</protein>
<keyword evidence="6" id="KW-0472">Membrane</keyword>
<dbReference type="GO" id="GO:0071222">
    <property type="term" value="P:cellular response to lipopolysaccharide"/>
    <property type="evidence" value="ECO:0007669"/>
    <property type="project" value="TreeGrafter"/>
</dbReference>
<accession>A0A3B3VIT3</accession>
<evidence type="ECO:0000256" key="4">
    <source>
        <dbReference type="ARBA" id="ARBA00022729"/>
    </source>
</evidence>
<dbReference type="GO" id="GO:0006955">
    <property type="term" value="P:immune response"/>
    <property type="evidence" value="ECO:0007669"/>
    <property type="project" value="TreeGrafter"/>
</dbReference>
<evidence type="ECO:0000256" key="6">
    <source>
        <dbReference type="ARBA" id="ARBA00023136"/>
    </source>
</evidence>
<keyword evidence="7" id="KW-1015">Disulfide bond</keyword>
<evidence type="ECO:0000313" key="12">
    <source>
        <dbReference type="Ensembl" id="ENSPLAP00000025680.1"/>
    </source>
</evidence>
<reference evidence="12" key="1">
    <citation type="submission" date="2025-08" db="UniProtKB">
        <authorList>
            <consortium name="Ensembl"/>
        </authorList>
    </citation>
    <scope>IDENTIFICATION</scope>
</reference>
<comment type="subcellular location">
    <subcellularLocation>
        <location evidence="1">Cell membrane</location>
        <topology evidence="1">Single-pass type I membrane protein</topology>
    </subcellularLocation>
</comment>
<dbReference type="PANTHER" id="PTHR25466">
    <property type="entry name" value="T-LYMPHOCYTE ACTIVATION ANTIGEN"/>
    <property type="match status" value="1"/>
</dbReference>
<dbReference type="GO" id="GO:0031295">
    <property type="term" value="P:T cell costimulation"/>
    <property type="evidence" value="ECO:0007669"/>
    <property type="project" value="TreeGrafter"/>
</dbReference>
<dbReference type="PROSITE" id="PS50835">
    <property type="entry name" value="IG_LIKE"/>
    <property type="match status" value="1"/>
</dbReference>
<dbReference type="Proteomes" id="UP000261500">
    <property type="component" value="Unplaced"/>
</dbReference>
<dbReference type="SUPFAM" id="SSF48726">
    <property type="entry name" value="Immunoglobulin"/>
    <property type="match status" value="1"/>
</dbReference>